<dbReference type="EMBL" id="UYRT01011746">
    <property type="protein sequence ID" value="VDK51011.1"/>
    <property type="molecule type" value="Genomic_DNA"/>
</dbReference>
<reference evidence="1 2" key="2">
    <citation type="submission" date="2018-11" db="EMBL/GenBank/DDBJ databases">
        <authorList>
            <consortium name="Pathogen Informatics"/>
        </authorList>
    </citation>
    <scope>NUCLEOTIDE SEQUENCE [LARGE SCALE GENOMIC DNA]</scope>
</reference>
<keyword evidence="2" id="KW-1185">Reference proteome</keyword>
<dbReference type="AlphaFoldDB" id="A0A183D9U6"/>
<evidence type="ECO:0000313" key="1">
    <source>
        <dbReference type="EMBL" id="VDK51011.1"/>
    </source>
</evidence>
<name>A0A183D9U6_9BILA</name>
<organism evidence="3">
    <name type="scientific">Gongylonema pulchrum</name>
    <dbReference type="NCBI Taxonomy" id="637853"/>
    <lineage>
        <taxon>Eukaryota</taxon>
        <taxon>Metazoa</taxon>
        <taxon>Ecdysozoa</taxon>
        <taxon>Nematoda</taxon>
        <taxon>Chromadorea</taxon>
        <taxon>Rhabditida</taxon>
        <taxon>Spirurina</taxon>
        <taxon>Spiruromorpha</taxon>
        <taxon>Spiruroidea</taxon>
        <taxon>Gongylonematidae</taxon>
        <taxon>Gongylonema</taxon>
    </lineage>
</organism>
<evidence type="ECO:0000313" key="2">
    <source>
        <dbReference type="Proteomes" id="UP000271098"/>
    </source>
</evidence>
<gene>
    <name evidence="1" type="ORF">GPUH_LOCUS5487</name>
</gene>
<dbReference type="WBParaSite" id="GPUH_0000549401-mRNA-1">
    <property type="protein sequence ID" value="GPUH_0000549401-mRNA-1"/>
    <property type="gene ID" value="GPUH_0000549401"/>
</dbReference>
<reference evidence="3" key="1">
    <citation type="submission" date="2016-06" db="UniProtKB">
        <authorList>
            <consortium name="WormBaseParasite"/>
        </authorList>
    </citation>
    <scope>IDENTIFICATION</scope>
</reference>
<proteinExistence type="predicted"/>
<protein>
    <submittedName>
        <fullName evidence="3">FACT complex subunit</fullName>
    </submittedName>
</protein>
<sequence length="95" mass="11031">MIDLPGRKVDSEFAQSWAAKERGPIFISPFRFTVKFVDCFLLAFDCPFRFSVKLYEVTAKDRNTLVDLVVYLGSRHFHSQRKLPIFYCFVVSAIS</sequence>
<evidence type="ECO:0000313" key="3">
    <source>
        <dbReference type="WBParaSite" id="GPUH_0000549401-mRNA-1"/>
    </source>
</evidence>
<dbReference type="Proteomes" id="UP000271098">
    <property type="component" value="Unassembled WGS sequence"/>
</dbReference>
<dbReference type="OrthoDB" id="10002389at2759"/>
<accession>A0A183D9U6</accession>